<protein>
    <submittedName>
        <fullName evidence="2">Multidrug resistance protein MdtC</fullName>
    </submittedName>
</protein>
<evidence type="ECO:0000256" key="1">
    <source>
        <dbReference type="SAM" id="Phobius"/>
    </source>
</evidence>
<dbReference type="Gene3D" id="1.20.1640.10">
    <property type="entry name" value="Multidrug efflux transporter AcrB transmembrane domain"/>
    <property type="match status" value="1"/>
</dbReference>
<dbReference type="PRINTS" id="PR00702">
    <property type="entry name" value="ACRIFLAVINRP"/>
</dbReference>
<evidence type="ECO:0000313" key="2">
    <source>
        <dbReference type="EMBL" id="MPM05546.1"/>
    </source>
</evidence>
<dbReference type="EMBL" id="VSSQ01001142">
    <property type="protein sequence ID" value="MPM05546.1"/>
    <property type="molecule type" value="Genomic_DNA"/>
</dbReference>
<proteinExistence type="predicted"/>
<dbReference type="Gene3D" id="3.30.2090.10">
    <property type="entry name" value="Multidrug efflux transporter AcrB TolC docking domain, DN and DC subdomains"/>
    <property type="match status" value="1"/>
</dbReference>
<name>A0A644WNN9_9ZZZZ</name>
<dbReference type="GO" id="GO:0005886">
    <property type="term" value="C:plasma membrane"/>
    <property type="evidence" value="ECO:0007669"/>
    <property type="project" value="TreeGrafter"/>
</dbReference>
<feature type="transmembrane region" description="Helical" evidence="1">
    <location>
        <begin position="228"/>
        <end position="252"/>
    </location>
</feature>
<dbReference type="Gene3D" id="3.30.70.1440">
    <property type="entry name" value="Multidrug efflux transporter AcrB pore domain"/>
    <property type="match status" value="1"/>
</dbReference>
<feature type="transmembrane region" description="Helical" evidence="1">
    <location>
        <begin position="149"/>
        <end position="174"/>
    </location>
</feature>
<feature type="transmembrane region" description="Helical" evidence="1">
    <location>
        <begin position="123"/>
        <end position="143"/>
    </location>
</feature>
<dbReference type="InterPro" id="IPR027463">
    <property type="entry name" value="AcrB_DN_DC_subdom"/>
</dbReference>
<reference evidence="2" key="1">
    <citation type="submission" date="2019-08" db="EMBL/GenBank/DDBJ databases">
        <authorList>
            <person name="Kucharzyk K."/>
            <person name="Murdoch R.W."/>
            <person name="Higgins S."/>
            <person name="Loffler F."/>
        </authorList>
    </citation>
    <scope>NUCLEOTIDE SEQUENCE</scope>
</reference>
<dbReference type="InterPro" id="IPR001036">
    <property type="entry name" value="Acrflvin-R"/>
</dbReference>
<sequence>MYGQSMSLLDMLPITTPAGGTIPLSEVAEIKTAKGPVRITRENQTRTLTVTGSVAGRDVQSVSNDITKALADYEMPNGYSYTFGGETEQIQETFADLFMVMIVAVALVYMIIAAQFESLIQPLSIMFSVPLALSGGFIGLFVTGLPLNVIGLIGLIILVGIVVNNAIVLVDYVNNRRRNGEDRTSAIMKAGPIRIRPIMMTALTTILGLVPMALGIGEGAELTQSMGVVVIGGLALSTVLTLVLVPVMYTIFDDITEFFKRKFIKRKKTVEQN</sequence>
<keyword evidence="1" id="KW-0812">Transmembrane</keyword>
<feature type="transmembrane region" description="Helical" evidence="1">
    <location>
        <begin position="97"/>
        <end position="116"/>
    </location>
</feature>
<keyword evidence="1" id="KW-1133">Transmembrane helix</keyword>
<dbReference type="SUPFAM" id="SSF82866">
    <property type="entry name" value="Multidrug efflux transporter AcrB transmembrane domain"/>
    <property type="match status" value="1"/>
</dbReference>
<accession>A0A644WNN9</accession>
<keyword evidence="1" id="KW-0472">Membrane</keyword>
<organism evidence="2">
    <name type="scientific">bioreactor metagenome</name>
    <dbReference type="NCBI Taxonomy" id="1076179"/>
    <lineage>
        <taxon>unclassified sequences</taxon>
        <taxon>metagenomes</taxon>
        <taxon>ecological metagenomes</taxon>
    </lineage>
</organism>
<gene>
    <name evidence="2" type="primary">mdtC_26</name>
    <name evidence="2" type="ORF">SDC9_51836</name>
</gene>
<dbReference type="PANTHER" id="PTHR32063:SF0">
    <property type="entry name" value="SWARMING MOTILITY PROTEIN SWRC"/>
    <property type="match status" value="1"/>
</dbReference>
<feature type="transmembrane region" description="Helical" evidence="1">
    <location>
        <begin position="195"/>
        <end position="216"/>
    </location>
</feature>
<dbReference type="PANTHER" id="PTHR32063">
    <property type="match status" value="1"/>
</dbReference>
<comment type="caution">
    <text evidence="2">The sequence shown here is derived from an EMBL/GenBank/DDBJ whole genome shotgun (WGS) entry which is preliminary data.</text>
</comment>
<dbReference type="GO" id="GO:0042910">
    <property type="term" value="F:xenobiotic transmembrane transporter activity"/>
    <property type="evidence" value="ECO:0007669"/>
    <property type="project" value="TreeGrafter"/>
</dbReference>
<dbReference type="AlphaFoldDB" id="A0A644WNN9"/>
<dbReference type="Pfam" id="PF00873">
    <property type="entry name" value="ACR_tran"/>
    <property type="match status" value="1"/>
</dbReference>